<dbReference type="OrthoDB" id="5522031at2"/>
<dbReference type="InterPro" id="IPR002921">
    <property type="entry name" value="Fungal_lipase-type"/>
</dbReference>
<dbReference type="InterPro" id="IPR051218">
    <property type="entry name" value="Sec_MonoDiacylglyc_Lipase"/>
</dbReference>
<evidence type="ECO:0000313" key="3">
    <source>
        <dbReference type="Proteomes" id="UP000268623"/>
    </source>
</evidence>
<dbReference type="GO" id="GO:0006629">
    <property type="term" value="P:lipid metabolic process"/>
    <property type="evidence" value="ECO:0007669"/>
    <property type="project" value="InterPro"/>
</dbReference>
<name>A0A3M9XS65_9HYPH</name>
<gene>
    <name evidence="2" type="ORF">D1O30_14515</name>
</gene>
<dbReference type="Pfam" id="PF01764">
    <property type="entry name" value="Lipase_3"/>
    <property type="match status" value="1"/>
</dbReference>
<dbReference type="Proteomes" id="UP000268623">
    <property type="component" value="Unassembled WGS sequence"/>
</dbReference>
<dbReference type="EMBL" id="QWDD01000001">
    <property type="protein sequence ID" value="RNJ50612.1"/>
    <property type="molecule type" value="Genomic_DNA"/>
</dbReference>
<reference evidence="2 3" key="1">
    <citation type="submission" date="2018-08" db="EMBL/GenBank/DDBJ databases">
        <title>Genome sequence of Methylocystis hirsuta CSC1, a methanotroph able to accumulate PHAs.</title>
        <authorList>
            <person name="Bordel S."/>
            <person name="Rodriguez E."/>
            <person name="Gancedo J."/>
            <person name="Munoz R."/>
        </authorList>
    </citation>
    <scope>NUCLEOTIDE SEQUENCE [LARGE SCALE GENOMIC DNA]</scope>
    <source>
        <strain evidence="2 3">CSC1</strain>
    </source>
</reference>
<sequence>MAPACSSLSSRILSSSSILLEGIMTPTTCKTSQPLSFGDSSQQTFKVCTFLVNVLSQMYDQWLNAGSPRDFDWRPVNACPITKDFKVEDYAFGQLIWSTFTLEFKKTVTEPFGCLVKSKADGSLYLVFRGSKSLEDFEVDIEFKPVAYSAPTPNPPPGILVARGWYAVYAGLVEALDAQLKTIGSKPLTITGHSLGSALATLAVPLAASHNIAALHYNSASPMVGLEPFRHYYENLKVQTFRLVNTADTVPNLPPKRNGDYQHVGIEVPFNADYGAEKKTHHPCCSYAYAIYTPDAPCNKDFDSCAPTLGQIHE</sequence>
<dbReference type="InterPro" id="IPR029058">
    <property type="entry name" value="AB_hydrolase_fold"/>
</dbReference>
<comment type="caution">
    <text evidence="2">The sequence shown here is derived from an EMBL/GenBank/DDBJ whole genome shotgun (WGS) entry which is preliminary data.</text>
</comment>
<keyword evidence="3" id="KW-1185">Reference proteome</keyword>
<feature type="domain" description="Fungal lipase-type" evidence="1">
    <location>
        <begin position="125"/>
        <end position="256"/>
    </location>
</feature>
<accession>A0A3M9XS65</accession>
<dbReference type="Gene3D" id="3.40.50.1820">
    <property type="entry name" value="alpha/beta hydrolase"/>
    <property type="match status" value="1"/>
</dbReference>
<dbReference type="SUPFAM" id="SSF53474">
    <property type="entry name" value="alpha/beta-Hydrolases"/>
    <property type="match status" value="1"/>
</dbReference>
<proteinExistence type="predicted"/>
<protein>
    <submittedName>
        <fullName evidence="2">Lipase family protein</fullName>
    </submittedName>
</protein>
<dbReference type="CDD" id="cd00519">
    <property type="entry name" value="Lipase_3"/>
    <property type="match status" value="1"/>
</dbReference>
<dbReference type="PANTHER" id="PTHR45856">
    <property type="entry name" value="ALPHA/BETA-HYDROLASES SUPERFAMILY PROTEIN"/>
    <property type="match status" value="1"/>
</dbReference>
<dbReference type="AlphaFoldDB" id="A0A3M9XS65"/>
<dbReference type="PANTHER" id="PTHR45856:SF24">
    <property type="entry name" value="FUNGAL LIPASE-LIKE DOMAIN-CONTAINING PROTEIN"/>
    <property type="match status" value="1"/>
</dbReference>
<evidence type="ECO:0000313" key="2">
    <source>
        <dbReference type="EMBL" id="RNJ50612.1"/>
    </source>
</evidence>
<evidence type="ECO:0000259" key="1">
    <source>
        <dbReference type="Pfam" id="PF01764"/>
    </source>
</evidence>
<organism evidence="2 3">
    <name type="scientific">Methylocystis hirsuta</name>
    <dbReference type="NCBI Taxonomy" id="369798"/>
    <lineage>
        <taxon>Bacteria</taxon>
        <taxon>Pseudomonadati</taxon>
        <taxon>Pseudomonadota</taxon>
        <taxon>Alphaproteobacteria</taxon>
        <taxon>Hyphomicrobiales</taxon>
        <taxon>Methylocystaceae</taxon>
        <taxon>Methylocystis</taxon>
    </lineage>
</organism>